<dbReference type="AlphaFoldDB" id="A0A2R6AKN9"/>
<name>A0A2R6AKN9_9ARCH</name>
<accession>A0A2R6AKN9</accession>
<organism evidence="1 2">
    <name type="scientific">Candidatus Marsarchaeota G1 archaeon BE_D</name>
    <dbReference type="NCBI Taxonomy" id="1978156"/>
    <lineage>
        <taxon>Archaea</taxon>
        <taxon>Candidatus Marsarchaeota</taxon>
        <taxon>Candidatus Marsarchaeota group 1</taxon>
    </lineage>
</organism>
<dbReference type="EMBL" id="NEXD01000001">
    <property type="protein sequence ID" value="PSN86942.1"/>
    <property type="molecule type" value="Genomic_DNA"/>
</dbReference>
<protein>
    <submittedName>
        <fullName evidence="1">Uncharacterized protein</fullName>
    </submittedName>
</protein>
<proteinExistence type="predicted"/>
<comment type="caution">
    <text evidence="1">The sequence shown here is derived from an EMBL/GenBank/DDBJ whole genome shotgun (WGS) entry which is preliminary data.</text>
</comment>
<evidence type="ECO:0000313" key="2">
    <source>
        <dbReference type="Proteomes" id="UP000240569"/>
    </source>
</evidence>
<sequence length="102" mass="11782">MYVEYQPTQHSQNAQVLLNNLVYSGTLAHYIHQPQNLSNLVNQYVHGHAWALLVYQYDNGKLIPFFKIERGQLKSGSFAQAIFYVLLQNGTVKAFYAYFSYS</sequence>
<gene>
    <name evidence="1" type="ORF">B9Q02_00650</name>
</gene>
<evidence type="ECO:0000313" key="1">
    <source>
        <dbReference type="EMBL" id="PSN86942.1"/>
    </source>
</evidence>
<reference evidence="1 2" key="1">
    <citation type="submission" date="2017-04" db="EMBL/GenBank/DDBJ databases">
        <title>Novel microbial lineages endemic to geothermal iron-oxide mats fill important gaps in the evolutionary history of Archaea.</title>
        <authorList>
            <person name="Jay Z.J."/>
            <person name="Beam J.P."/>
            <person name="Dlakic M."/>
            <person name="Rusch D.B."/>
            <person name="Kozubal M.A."/>
            <person name="Inskeep W.P."/>
        </authorList>
    </citation>
    <scope>NUCLEOTIDE SEQUENCE [LARGE SCALE GENOMIC DNA]</scope>
    <source>
        <strain evidence="1">BE_D</strain>
    </source>
</reference>
<dbReference type="Proteomes" id="UP000240569">
    <property type="component" value="Unassembled WGS sequence"/>
</dbReference>